<dbReference type="eggNOG" id="COG3279">
    <property type="taxonomic scope" value="Bacteria"/>
</dbReference>
<dbReference type="Pfam" id="PF04397">
    <property type="entry name" value="LytTR"/>
    <property type="match status" value="1"/>
</dbReference>
<dbReference type="SMART" id="SM00448">
    <property type="entry name" value="REC"/>
    <property type="match status" value="1"/>
</dbReference>
<accession>A0A0S7E6J4</accession>
<organism evidence="1 2">
    <name type="scientific">Myroides odoratimimus</name>
    <dbReference type="NCBI Taxonomy" id="76832"/>
    <lineage>
        <taxon>Bacteria</taxon>
        <taxon>Pseudomonadati</taxon>
        <taxon>Bacteroidota</taxon>
        <taxon>Flavobacteriia</taxon>
        <taxon>Flavobacteriales</taxon>
        <taxon>Flavobacteriaceae</taxon>
        <taxon>Myroides</taxon>
    </lineage>
</organism>
<dbReference type="PROSITE" id="PS50110">
    <property type="entry name" value="RESPONSE_REGULATORY"/>
    <property type="match status" value="1"/>
</dbReference>
<evidence type="ECO:0000313" key="2">
    <source>
        <dbReference type="Proteomes" id="UP000069030"/>
    </source>
</evidence>
<sequence length="252" mass="29463">MIKVLIVEDEQYNAQHLTTLLQDIKEDIQVVQVIEGVEDCIEWLEQHDDIDLIFMDIRLGDGVCFEIFDAIEVNVPIVFTTAYDQYALQVFQVNSIDYLLKPIKKSALEQSIAKYKKLHQLQVLDKEILSNLTEVIHGKKQSYRTRFLLSNNDRYKVVQTSDIAYIYTEFRLSKAVMFDKSVHVLPFTMEELESELDPNRFFRISRQYLISYESITAIQNNLNSKVSVVLQGDVEVDLSRERTRAIKQWLDT</sequence>
<dbReference type="GeneID" id="66975784"/>
<dbReference type="AlphaFoldDB" id="A0A0S7E6J4"/>
<dbReference type="Gene3D" id="2.40.50.1020">
    <property type="entry name" value="LytTr DNA-binding domain"/>
    <property type="match status" value="1"/>
</dbReference>
<dbReference type="InterPro" id="IPR001789">
    <property type="entry name" value="Sig_transdc_resp-reg_receiver"/>
</dbReference>
<dbReference type="InterPro" id="IPR007492">
    <property type="entry name" value="LytTR_DNA-bd_dom"/>
</dbReference>
<name>A0A0S7E6J4_9FLAO</name>
<dbReference type="EMBL" id="CP013690">
    <property type="protein sequence ID" value="ALU27152.1"/>
    <property type="molecule type" value="Genomic_DNA"/>
</dbReference>
<dbReference type="PROSITE" id="PS50930">
    <property type="entry name" value="HTH_LYTTR"/>
    <property type="match status" value="1"/>
</dbReference>
<dbReference type="InterPro" id="IPR011006">
    <property type="entry name" value="CheY-like_superfamily"/>
</dbReference>
<protein>
    <submittedName>
        <fullName evidence="1">Two-component system response regulator</fullName>
    </submittedName>
</protein>
<reference evidence="1 2" key="1">
    <citation type="journal article" date="2016" name="J. Zhejiang Univ. Sci. B">
        <title>Antibiotic resistance mechanisms of Myroides sp.</title>
        <authorList>
            <person name="Hu S."/>
            <person name="Yuan S."/>
            <person name="Qu H."/>
            <person name="Jiang T."/>
            <person name="Zhou Y."/>
            <person name="Wang M."/>
            <person name="Ming D."/>
        </authorList>
    </citation>
    <scope>NUCLEOTIDE SEQUENCE [LARGE SCALE GENOMIC DNA]</scope>
    <source>
        <strain evidence="1 2">PR63039</strain>
    </source>
</reference>
<dbReference type="KEGG" id="mod:AS202_13735"/>
<dbReference type="RefSeq" id="WP_006258988.1">
    <property type="nucleotide sequence ID" value="NZ_BCMQ01000003.1"/>
</dbReference>
<dbReference type="PANTHER" id="PTHR37299">
    <property type="entry name" value="TRANSCRIPTIONAL REGULATOR-RELATED"/>
    <property type="match status" value="1"/>
</dbReference>
<dbReference type="Proteomes" id="UP000069030">
    <property type="component" value="Chromosome"/>
</dbReference>
<dbReference type="GO" id="GO:0003677">
    <property type="term" value="F:DNA binding"/>
    <property type="evidence" value="ECO:0007669"/>
    <property type="project" value="InterPro"/>
</dbReference>
<dbReference type="GO" id="GO:0000156">
    <property type="term" value="F:phosphorelay response regulator activity"/>
    <property type="evidence" value="ECO:0007669"/>
    <property type="project" value="InterPro"/>
</dbReference>
<proteinExistence type="predicted"/>
<dbReference type="InterPro" id="IPR046947">
    <property type="entry name" value="LytR-like"/>
</dbReference>
<dbReference type="Pfam" id="PF00072">
    <property type="entry name" value="Response_reg"/>
    <property type="match status" value="1"/>
</dbReference>
<dbReference type="Gene3D" id="3.40.50.2300">
    <property type="match status" value="1"/>
</dbReference>
<gene>
    <name evidence="1" type="ORF">AS202_13735</name>
</gene>
<evidence type="ECO:0000313" key="1">
    <source>
        <dbReference type="EMBL" id="ALU27152.1"/>
    </source>
</evidence>
<dbReference type="SUPFAM" id="SSF52172">
    <property type="entry name" value="CheY-like"/>
    <property type="match status" value="1"/>
</dbReference>
<dbReference type="PANTHER" id="PTHR37299:SF1">
    <property type="entry name" value="STAGE 0 SPORULATION PROTEIN A HOMOLOG"/>
    <property type="match status" value="1"/>
</dbReference>
<dbReference type="SMART" id="SM00850">
    <property type="entry name" value="LytTR"/>
    <property type="match status" value="1"/>
</dbReference>